<accession>A0A0P1ANW7</accession>
<protein>
    <submittedName>
        <fullName evidence="1">Uncharacterized protein</fullName>
    </submittedName>
</protein>
<proteinExistence type="predicted"/>
<keyword evidence="2" id="KW-1185">Reference proteome</keyword>
<name>A0A0P1ANW7_PLAHL</name>
<reference evidence="2" key="1">
    <citation type="submission" date="2014-09" db="EMBL/GenBank/DDBJ databases">
        <authorList>
            <person name="Sharma Rahul"/>
            <person name="Thines Marco"/>
        </authorList>
    </citation>
    <scope>NUCLEOTIDE SEQUENCE [LARGE SCALE GENOMIC DNA]</scope>
</reference>
<evidence type="ECO:0000313" key="2">
    <source>
        <dbReference type="Proteomes" id="UP000054928"/>
    </source>
</evidence>
<dbReference type="GeneID" id="36407811"/>
<dbReference type="AlphaFoldDB" id="A0A0P1ANW7"/>
<dbReference type="EMBL" id="CCYD01000645">
    <property type="protein sequence ID" value="CEG42486.1"/>
    <property type="molecule type" value="Genomic_DNA"/>
</dbReference>
<organism evidence="1 2">
    <name type="scientific">Plasmopara halstedii</name>
    <name type="common">Downy mildew of sunflower</name>
    <dbReference type="NCBI Taxonomy" id="4781"/>
    <lineage>
        <taxon>Eukaryota</taxon>
        <taxon>Sar</taxon>
        <taxon>Stramenopiles</taxon>
        <taxon>Oomycota</taxon>
        <taxon>Peronosporomycetes</taxon>
        <taxon>Peronosporales</taxon>
        <taxon>Peronosporaceae</taxon>
        <taxon>Plasmopara</taxon>
    </lineage>
</organism>
<sequence>MLHFTRAFAPRRVKSRPSVRITRSQCVMAVRTINFTSDNRLTNDYMSRPSSDKVLLL</sequence>
<dbReference type="Proteomes" id="UP000054928">
    <property type="component" value="Unassembled WGS sequence"/>
</dbReference>
<dbReference type="RefSeq" id="XP_024578855.1">
    <property type="nucleotide sequence ID" value="XM_024728372.1"/>
</dbReference>
<evidence type="ECO:0000313" key="1">
    <source>
        <dbReference type="EMBL" id="CEG42486.1"/>
    </source>
</evidence>